<dbReference type="UniPathway" id="UPA00569"/>
<dbReference type="PANTHER" id="PTHR43845:SF1">
    <property type="entry name" value="BLR5969 PROTEIN"/>
    <property type="match status" value="1"/>
</dbReference>
<comment type="similarity">
    <text evidence="3">Belongs to the LuxC family.</text>
</comment>
<dbReference type="InterPro" id="IPR016163">
    <property type="entry name" value="Ald_DH_C"/>
</dbReference>
<evidence type="ECO:0000256" key="4">
    <source>
        <dbReference type="ARBA" id="ARBA00013020"/>
    </source>
</evidence>
<protein>
    <recommendedName>
        <fullName evidence="4">long-chain-fatty-acyl-CoA reductase</fullName>
        <ecNumber evidence="4">1.2.1.50</ecNumber>
    </recommendedName>
</protein>
<evidence type="ECO:0000256" key="8">
    <source>
        <dbReference type="ARBA" id="ARBA00049412"/>
    </source>
</evidence>
<keyword evidence="6" id="KW-0560">Oxidoreductase</keyword>
<dbReference type="PANTHER" id="PTHR43845">
    <property type="entry name" value="BLR5969 PROTEIN"/>
    <property type="match status" value="1"/>
</dbReference>
<comment type="function">
    <text evidence="1">LuxC is the fatty acid reductase enzyme responsible for synthesis of the aldehyde substrate for the luminescent reaction catalyzed by luciferase.</text>
</comment>
<dbReference type="InterPro" id="IPR008670">
    <property type="entry name" value="CoA_reduct_LuxC"/>
</dbReference>
<dbReference type="RefSeq" id="WP_176976981.1">
    <property type="nucleotide sequence ID" value="NZ_JABZEO010000008.1"/>
</dbReference>
<dbReference type="EC" id="1.2.1.50" evidence="4"/>
<evidence type="ECO:0000313" key="10">
    <source>
        <dbReference type="Proteomes" id="UP000592294"/>
    </source>
</evidence>
<dbReference type="Pfam" id="PF05893">
    <property type="entry name" value="LuxC"/>
    <property type="match status" value="1"/>
</dbReference>
<organism evidence="9 10">
    <name type="scientific">Allochromatium humboldtianum</name>
    <dbReference type="NCBI Taxonomy" id="504901"/>
    <lineage>
        <taxon>Bacteria</taxon>
        <taxon>Pseudomonadati</taxon>
        <taxon>Pseudomonadota</taxon>
        <taxon>Gammaproteobacteria</taxon>
        <taxon>Chromatiales</taxon>
        <taxon>Chromatiaceae</taxon>
        <taxon>Allochromatium</taxon>
    </lineage>
</organism>
<dbReference type="SUPFAM" id="SSF53720">
    <property type="entry name" value="ALDH-like"/>
    <property type="match status" value="1"/>
</dbReference>
<comment type="pathway">
    <text evidence="2">Lipid metabolism; fatty acid reduction for biolumincescence.</text>
</comment>
<evidence type="ECO:0000256" key="6">
    <source>
        <dbReference type="ARBA" id="ARBA00023002"/>
    </source>
</evidence>
<dbReference type="SUPFAM" id="SSF56801">
    <property type="entry name" value="Acetyl-CoA synthetase-like"/>
    <property type="match status" value="1"/>
</dbReference>
<dbReference type="Gene3D" id="3.40.309.10">
    <property type="entry name" value="Aldehyde Dehydrogenase, Chain A, domain 2"/>
    <property type="match status" value="1"/>
</dbReference>
<evidence type="ECO:0000313" key="9">
    <source>
        <dbReference type="EMBL" id="NVZ10240.1"/>
    </source>
</evidence>
<keyword evidence="7" id="KW-0455">Luminescence</keyword>
<dbReference type="GO" id="GO:0008218">
    <property type="term" value="P:bioluminescence"/>
    <property type="evidence" value="ECO:0007669"/>
    <property type="project" value="UniProtKB-KW"/>
</dbReference>
<dbReference type="AlphaFoldDB" id="A0A850RH37"/>
<dbReference type="InterPro" id="IPR016161">
    <property type="entry name" value="Ald_DH/histidinol_DH"/>
</dbReference>
<name>A0A850RH37_9GAMM</name>
<dbReference type="Proteomes" id="UP000592294">
    <property type="component" value="Unassembled WGS sequence"/>
</dbReference>
<evidence type="ECO:0000256" key="2">
    <source>
        <dbReference type="ARBA" id="ARBA00004908"/>
    </source>
</evidence>
<dbReference type="InterPro" id="IPR042099">
    <property type="entry name" value="ANL_N_sf"/>
</dbReference>
<evidence type="ECO:0000256" key="1">
    <source>
        <dbReference type="ARBA" id="ARBA00003277"/>
    </source>
</evidence>
<keyword evidence="5" id="KW-0521">NADP</keyword>
<evidence type="ECO:0000256" key="5">
    <source>
        <dbReference type="ARBA" id="ARBA00022857"/>
    </source>
</evidence>
<evidence type="ECO:0000256" key="7">
    <source>
        <dbReference type="ARBA" id="ARBA00023223"/>
    </source>
</evidence>
<dbReference type="EMBL" id="JABZEO010000008">
    <property type="protein sequence ID" value="NVZ10240.1"/>
    <property type="molecule type" value="Genomic_DNA"/>
</dbReference>
<sequence>MNRHFWFGQWLDDAQLDAAIERLDQHLERVLESPFPFEDLLTAAQTVSDGLRAGRPLHARLAALARETTPDEEVDAMLAGASASLTRASLLTRVRAELGCSRPGIPTRRYPDRQFEAWSPVGCVVHVMPSNVFTLAALGLVEGLLPGNVNLVKLSARDSSFATEFAAALCDADPGGRLADYLAVVHVASSESRRLSALFERADAISAWGGERAMAAVREAAPPGARLITWGHKVSFAYVAAECLREPALLEAALDGVATDVCRLDQQACSSPQTLFVEADREGVERFATALAERLAVRSPEIPGQAPEGAEQAEITSVTAVARAEEALDLTRVIEDPVHGRWRILVDHRPGLRPSPLYRTLWVKGLEREAIIGTLRPMRAWLQSCGLVCGLSSLATLSRRLFAAGVTRIARPGQMVDSYAGSPHDGVYALQQLARRITLDPPESARQVGSFSELEAHPPLPVAGLPIMDKTRFQAESQSVREVDLLFRSGGSSGRIVYSSFSWEDYHDQMTVAAHGLVAAGLEPDRDRVMNLFAAGHLYGSFISFWTILETLRVRTLPMGMIHDYEEIIETLLGTGCNTLIGAPSHLLALFMAAAGRLTGRIDKVFYGGERLTNAQRRYLMETCGVSIVRSAAYGSNDAGPMGYQCPECEGGVHHLASAIQHLEIVDLDEDRPVAEGAVGRLLFSSLAREQPRVRRYEIGDTGRWIPGDCPCGRTDPRFELLGRTGDFFKAGGPFLNYRRFVDILGEQLGYDGPVQAHIHEDGNDTRLEIRLARRPGLEAAAAEACLRAQYAEIDFMEKEFGLAFRFEVSVVESDADFVFVPVSGKLKPICDHRSAAG</sequence>
<dbReference type="Gene3D" id="3.40.50.12780">
    <property type="entry name" value="N-terminal domain of ligase-like"/>
    <property type="match status" value="1"/>
</dbReference>
<proteinExistence type="inferred from homology"/>
<dbReference type="GO" id="GO:0050062">
    <property type="term" value="F:long-chain-fatty-acyl-CoA reductase activity"/>
    <property type="evidence" value="ECO:0007669"/>
    <property type="project" value="UniProtKB-EC"/>
</dbReference>
<reference evidence="9 10" key="1">
    <citation type="submission" date="2020-06" db="EMBL/GenBank/DDBJ databases">
        <title>Whole-genome sequence of Allochromatium humboldtianum DSM 21881, type strain.</title>
        <authorList>
            <person name="Kyndt J.A."/>
            <person name="Meyer T.E."/>
        </authorList>
    </citation>
    <scope>NUCLEOTIDE SEQUENCE [LARGE SCALE GENOMIC DNA]</scope>
    <source>
        <strain evidence="9 10">DSM 21881</strain>
    </source>
</reference>
<comment type="caution">
    <text evidence="9">The sequence shown here is derived from an EMBL/GenBank/DDBJ whole genome shotgun (WGS) entry which is preliminary data.</text>
</comment>
<keyword evidence="10" id="KW-1185">Reference proteome</keyword>
<accession>A0A850RH37</accession>
<dbReference type="Gene3D" id="3.40.605.10">
    <property type="entry name" value="Aldehyde Dehydrogenase, Chain A, domain 1"/>
    <property type="match status" value="1"/>
</dbReference>
<evidence type="ECO:0000256" key="3">
    <source>
        <dbReference type="ARBA" id="ARBA00010915"/>
    </source>
</evidence>
<dbReference type="GO" id="GO:0003995">
    <property type="term" value="F:acyl-CoA dehydrogenase activity"/>
    <property type="evidence" value="ECO:0007669"/>
    <property type="project" value="InterPro"/>
</dbReference>
<comment type="catalytic activity">
    <reaction evidence="8">
        <text>a long-chain fatty aldehyde + NADP(+) + CoA = a long-chain fatty acyl-CoA + NADPH + H(+)</text>
        <dbReference type="Rhea" id="RHEA:15437"/>
        <dbReference type="ChEBI" id="CHEBI:15378"/>
        <dbReference type="ChEBI" id="CHEBI:17176"/>
        <dbReference type="ChEBI" id="CHEBI:57287"/>
        <dbReference type="ChEBI" id="CHEBI:57783"/>
        <dbReference type="ChEBI" id="CHEBI:58349"/>
        <dbReference type="ChEBI" id="CHEBI:83139"/>
        <dbReference type="EC" id="1.2.1.50"/>
    </reaction>
</comment>
<dbReference type="InterPro" id="IPR016162">
    <property type="entry name" value="Ald_DH_N"/>
</dbReference>
<gene>
    <name evidence="9" type="ORF">HW932_13310</name>
</gene>